<dbReference type="AlphaFoldDB" id="A0A1R3WJ48"/>
<protein>
    <submittedName>
        <fullName evidence="4">MxaL protein</fullName>
    </submittedName>
</protein>
<dbReference type="Proteomes" id="UP000192455">
    <property type="component" value="Unassembled WGS sequence"/>
</dbReference>
<sequence>MRRILPPLIVTALALLAAFRPGFLREQRVSDALVIVDITRSMNVRDMGGESRLDYTRRAMRDWIATRPCGSRIGLGVFTERRSLTLFEPIEVCESFAAIEGALFGVDWRMAWDGDSMISKGLNYAVERAAELDVPLIFITEGQESPPLPYSGADPFRGDSPGGLVLGAGGDTPAPIPFYDDLGREVGFYGPEDVQHAPARIGPAPEDASERPGYHPRNNPYGESDLEGSEHLSELRMSYLQDLAQERGLGFLRVDAGTAAIDRALAENAPQHLVRARQSLSPPVALAALILLVAAWVPALTLPRLRRQAPA</sequence>
<dbReference type="SUPFAM" id="SSF53300">
    <property type="entry name" value="vWA-like"/>
    <property type="match status" value="1"/>
</dbReference>
<dbReference type="OrthoDB" id="6206554at2"/>
<organism evidence="4 5">
    <name type="scientific">Pontibaca methylaminivorans</name>
    <dbReference type="NCBI Taxonomy" id="515897"/>
    <lineage>
        <taxon>Bacteria</taxon>
        <taxon>Pseudomonadati</taxon>
        <taxon>Pseudomonadota</taxon>
        <taxon>Alphaproteobacteria</taxon>
        <taxon>Rhodobacterales</taxon>
        <taxon>Roseobacteraceae</taxon>
        <taxon>Pontibaca</taxon>
    </lineage>
</organism>
<dbReference type="STRING" id="515897.SAMN05421849_0738"/>
<dbReference type="SMART" id="SM00327">
    <property type="entry name" value="VWA"/>
    <property type="match status" value="1"/>
</dbReference>
<evidence type="ECO:0000313" key="5">
    <source>
        <dbReference type="Proteomes" id="UP000192455"/>
    </source>
</evidence>
<dbReference type="EMBL" id="FTPS01000001">
    <property type="protein sequence ID" value="SIT77426.1"/>
    <property type="molecule type" value="Genomic_DNA"/>
</dbReference>
<evidence type="ECO:0000259" key="3">
    <source>
        <dbReference type="SMART" id="SM00327"/>
    </source>
</evidence>
<proteinExistence type="predicted"/>
<dbReference type="Gene3D" id="3.40.50.410">
    <property type="entry name" value="von Willebrand factor, type A domain"/>
    <property type="match status" value="1"/>
</dbReference>
<feature type="domain" description="VWFA" evidence="3">
    <location>
        <begin position="29"/>
        <end position="202"/>
    </location>
</feature>
<name>A0A1R3WJ48_9RHOB</name>
<keyword evidence="5" id="KW-1185">Reference proteome</keyword>
<keyword evidence="2" id="KW-1133">Transmembrane helix</keyword>
<keyword evidence="2" id="KW-0472">Membrane</keyword>
<evidence type="ECO:0000256" key="1">
    <source>
        <dbReference type="SAM" id="MobiDB-lite"/>
    </source>
</evidence>
<accession>A0A1R3WJ48</accession>
<evidence type="ECO:0000313" key="4">
    <source>
        <dbReference type="EMBL" id="SIT77426.1"/>
    </source>
</evidence>
<dbReference type="RefSeq" id="WP_076647514.1">
    <property type="nucleotide sequence ID" value="NZ_FTPS01000001.1"/>
</dbReference>
<evidence type="ECO:0000256" key="2">
    <source>
        <dbReference type="SAM" id="Phobius"/>
    </source>
</evidence>
<feature type="transmembrane region" description="Helical" evidence="2">
    <location>
        <begin position="284"/>
        <end position="302"/>
    </location>
</feature>
<keyword evidence="2" id="KW-0812">Transmembrane</keyword>
<dbReference type="InterPro" id="IPR002035">
    <property type="entry name" value="VWF_A"/>
</dbReference>
<feature type="region of interest" description="Disordered" evidence="1">
    <location>
        <begin position="201"/>
        <end position="226"/>
    </location>
</feature>
<reference evidence="4 5" key="1">
    <citation type="submission" date="2017-01" db="EMBL/GenBank/DDBJ databases">
        <authorList>
            <person name="Mah S.A."/>
            <person name="Swanson W.J."/>
            <person name="Moy G.W."/>
            <person name="Vacquier V.D."/>
        </authorList>
    </citation>
    <scope>NUCLEOTIDE SEQUENCE [LARGE SCALE GENOMIC DNA]</scope>
    <source>
        <strain evidence="4 5">DSM 21219</strain>
    </source>
</reference>
<dbReference type="InterPro" id="IPR036465">
    <property type="entry name" value="vWFA_dom_sf"/>
</dbReference>
<gene>
    <name evidence="4" type="ORF">SAMN05421849_0738</name>
</gene>